<keyword evidence="1" id="KW-1133">Transmembrane helix</keyword>
<dbReference type="Proteomes" id="UP000078228">
    <property type="component" value="Unassembled WGS sequence"/>
</dbReference>
<proteinExistence type="predicted"/>
<comment type="caution">
    <text evidence="2">The sequence shown here is derived from an EMBL/GenBank/DDBJ whole genome shotgun (WGS) entry which is preliminary data.</text>
</comment>
<protein>
    <submittedName>
        <fullName evidence="2">Uncharacterized protein</fullName>
    </submittedName>
</protein>
<gene>
    <name evidence="2" type="ORF">AO384_0349</name>
</gene>
<evidence type="ECO:0000313" key="2">
    <source>
        <dbReference type="EMBL" id="OAU98102.1"/>
    </source>
</evidence>
<feature type="transmembrane region" description="Helical" evidence="1">
    <location>
        <begin position="21"/>
        <end position="42"/>
    </location>
</feature>
<reference evidence="2 3" key="1">
    <citation type="journal article" date="2016" name="Genome Biol. Evol.">
        <title>Comparative Genomic Analyses of the Moraxella catarrhalis Serosensitive and Seroresistant Lineages Demonstrate Their Independent Evolution.</title>
        <authorList>
            <person name="Earl J.P."/>
            <person name="de Vries S.P."/>
            <person name="Ahmed A."/>
            <person name="Powell E."/>
            <person name="Schultz M.P."/>
            <person name="Hermans P.W."/>
            <person name="Hill D.J."/>
            <person name="Zhou Z."/>
            <person name="Constantinidou C.I."/>
            <person name="Hu F.Z."/>
            <person name="Bootsma H.J."/>
            <person name="Ehrlich G.D."/>
        </authorList>
    </citation>
    <scope>NUCLEOTIDE SEQUENCE [LARGE SCALE GENOMIC DNA]</scope>
    <source>
        <strain evidence="2 3">Z7542</strain>
    </source>
</reference>
<accession>A0A198US41</accession>
<name>A0A198US41_MORCA</name>
<sequence length="58" mass="7034">MRRAKIKYEIVRHDKFRYFMINGRPISALSYLKLLNFGMILVEKLPKKSEDLIKIPYF</sequence>
<keyword evidence="1" id="KW-0812">Transmembrane</keyword>
<dbReference type="AlphaFoldDB" id="A0A198US41"/>
<evidence type="ECO:0000256" key="1">
    <source>
        <dbReference type="SAM" id="Phobius"/>
    </source>
</evidence>
<keyword evidence="3" id="KW-1185">Reference proteome</keyword>
<keyword evidence="1" id="KW-0472">Membrane</keyword>
<evidence type="ECO:0000313" key="3">
    <source>
        <dbReference type="Proteomes" id="UP000078228"/>
    </source>
</evidence>
<organism evidence="2 3">
    <name type="scientific">Moraxella catarrhalis</name>
    <name type="common">Branhamella catarrhalis</name>
    <dbReference type="NCBI Taxonomy" id="480"/>
    <lineage>
        <taxon>Bacteria</taxon>
        <taxon>Pseudomonadati</taxon>
        <taxon>Pseudomonadota</taxon>
        <taxon>Gammaproteobacteria</taxon>
        <taxon>Moraxellales</taxon>
        <taxon>Moraxellaceae</taxon>
        <taxon>Moraxella</taxon>
    </lineage>
</organism>
<dbReference type="EMBL" id="LXHC01000004">
    <property type="protein sequence ID" value="OAU98102.1"/>
    <property type="molecule type" value="Genomic_DNA"/>
</dbReference>